<keyword evidence="7 8" id="KW-0472">Membrane</keyword>
<evidence type="ECO:0000256" key="3">
    <source>
        <dbReference type="ARBA" id="ARBA00022448"/>
    </source>
</evidence>
<name>A0A5C4TIV1_FRUSA</name>
<dbReference type="AlphaFoldDB" id="A0A5C4TIV1"/>
<gene>
    <name evidence="9" type="ORF">DID87_05600</name>
</gene>
<evidence type="ECO:0000256" key="2">
    <source>
        <dbReference type="ARBA" id="ARBA00009773"/>
    </source>
</evidence>
<feature type="transmembrane region" description="Helical" evidence="8">
    <location>
        <begin position="293"/>
        <end position="312"/>
    </location>
</feature>
<evidence type="ECO:0000256" key="4">
    <source>
        <dbReference type="ARBA" id="ARBA00022475"/>
    </source>
</evidence>
<dbReference type="GO" id="GO:0005886">
    <property type="term" value="C:plasma membrane"/>
    <property type="evidence" value="ECO:0007669"/>
    <property type="project" value="UniProtKB-SubCell"/>
</dbReference>
<dbReference type="RefSeq" id="WP_103428922.1">
    <property type="nucleotide sequence ID" value="NZ_CP118925.1"/>
</dbReference>
<evidence type="ECO:0000256" key="5">
    <source>
        <dbReference type="ARBA" id="ARBA00022692"/>
    </source>
</evidence>
<dbReference type="GeneID" id="93160968"/>
<accession>A0A5C4TIV1</accession>
<keyword evidence="3" id="KW-0813">Transport</keyword>
<dbReference type="InterPro" id="IPR002549">
    <property type="entry name" value="AI-2E-like"/>
</dbReference>
<organism evidence="9 10">
    <name type="scientific">Fructilactobacillus sanfranciscensis</name>
    <name type="common">Lactobacillus sanfranciscensis</name>
    <dbReference type="NCBI Taxonomy" id="1625"/>
    <lineage>
        <taxon>Bacteria</taxon>
        <taxon>Bacillati</taxon>
        <taxon>Bacillota</taxon>
        <taxon>Bacilli</taxon>
        <taxon>Lactobacillales</taxon>
        <taxon>Lactobacillaceae</taxon>
        <taxon>Fructilactobacillus</taxon>
    </lineage>
</organism>
<feature type="transmembrane region" description="Helical" evidence="8">
    <location>
        <begin position="9"/>
        <end position="30"/>
    </location>
</feature>
<feature type="transmembrane region" description="Helical" evidence="8">
    <location>
        <begin position="36"/>
        <end position="57"/>
    </location>
</feature>
<comment type="subcellular location">
    <subcellularLocation>
        <location evidence="1">Cell membrane</location>
        <topology evidence="1">Multi-pass membrane protein</topology>
    </subcellularLocation>
</comment>
<dbReference type="Pfam" id="PF01594">
    <property type="entry name" value="AI-2E_transport"/>
    <property type="match status" value="1"/>
</dbReference>
<feature type="transmembrane region" description="Helical" evidence="8">
    <location>
        <begin position="229"/>
        <end position="251"/>
    </location>
</feature>
<comment type="caution">
    <text evidence="9">The sequence shown here is derived from an EMBL/GenBank/DDBJ whole genome shotgun (WGS) entry which is preliminary data.</text>
</comment>
<evidence type="ECO:0000256" key="8">
    <source>
        <dbReference type="SAM" id="Phobius"/>
    </source>
</evidence>
<dbReference type="PANTHER" id="PTHR21716:SF53">
    <property type="entry name" value="PERMEASE PERM-RELATED"/>
    <property type="match status" value="1"/>
</dbReference>
<comment type="similarity">
    <text evidence="2">Belongs to the autoinducer-2 exporter (AI-2E) (TC 2.A.86) family.</text>
</comment>
<evidence type="ECO:0000313" key="9">
    <source>
        <dbReference type="EMBL" id="TNK90071.1"/>
    </source>
</evidence>
<feature type="transmembrane region" description="Helical" evidence="8">
    <location>
        <begin position="324"/>
        <end position="353"/>
    </location>
</feature>
<feature type="transmembrane region" description="Helical" evidence="8">
    <location>
        <begin position="257"/>
        <end position="286"/>
    </location>
</feature>
<reference evidence="9 10" key="1">
    <citation type="submission" date="2018-05" db="EMBL/GenBank/DDBJ databases">
        <title>Lactobacillus sanfranciscensis Ah4 draft denome sequence.</title>
        <authorList>
            <person name="Zhang G."/>
        </authorList>
    </citation>
    <scope>NUCLEOTIDE SEQUENCE [LARGE SCALE GENOMIC DNA]</scope>
    <source>
        <strain evidence="9 10">Ah4</strain>
    </source>
</reference>
<dbReference type="EMBL" id="QFCR01000019">
    <property type="protein sequence ID" value="TNK90071.1"/>
    <property type="molecule type" value="Genomic_DNA"/>
</dbReference>
<protein>
    <submittedName>
        <fullName evidence="9">AI-2E family transporter</fullName>
    </submittedName>
</protein>
<evidence type="ECO:0000256" key="6">
    <source>
        <dbReference type="ARBA" id="ARBA00022989"/>
    </source>
</evidence>
<keyword evidence="4" id="KW-1003">Cell membrane</keyword>
<keyword evidence="6 8" id="KW-1133">Transmembrane helix</keyword>
<feature type="transmembrane region" description="Helical" evidence="8">
    <location>
        <begin position="78"/>
        <end position="104"/>
    </location>
</feature>
<evidence type="ECO:0000256" key="7">
    <source>
        <dbReference type="ARBA" id="ARBA00023136"/>
    </source>
</evidence>
<dbReference type="GO" id="GO:0055085">
    <property type="term" value="P:transmembrane transport"/>
    <property type="evidence" value="ECO:0007669"/>
    <property type="project" value="TreeGrafter"/>
</dbReference>
<sequence>MKNLKETKLVFWTFELLLVVGIVFLCTKVSFIFSPIGIFISTIFAPLLIAGFLYYMLNPILEILMKVKITKTKRINRTWGTTIIFVALILIIVYLIASLIPHLISQVANLANNMPKFAAHQEESLTKMTRHGWLKNIDWDPIVSKMQKSYASYLKVMLSNISNSAGNIISIATNVIITLITAPIILFYMLKDGDKFLPSVEKLFPALSESHRRQSETLLKKMNKTLSHYIGGQVIECLFVGTFTSIGYLLIGQRYALLLGVFAGFCNLVPYVGPYIGIIPALLVAIIVSPEQAFWTIIVVIVVQQIDGNFVYPNVIGKSLNIHPLTIIIILLAAGHIAGLIGMILAIPIYAILKVIIEYIYSIWLVQHDQKSEIN</sequence>
<proteinExistence type="inferred from homology"/>
<evidence type="ECO:0000256" key="1">
    <source>
        <dbReference type="ARBA" id="ARBA00004651"/>
    </source>
</evidence>
<feature type="transmembrane region" description="Helical" evidence="8">
    <location>
        <begin position="168"/>
        <end position="190"/>
    </location>
</feature>
<dbReference type="PANTHER" id="PTHR21716">
    <property type="entry name" value="TRANSMEMBRANE PROTEIN"/>
    <property type="match status" value="1"/>
</dbReference>
<dbReference type="Proteomes" id="UP000313312">
    <property type="component" value="Unassembled WGS sequence"/>
</dbReference>
<evidence type="ECO:0000313" key="10">
    <source>
        <dbReference type="Proteomes" id="UP000313312"/>
    </source>
</evidence>
<keyword evidence="5 8" id="KW-0812">Transmembrane</keyword>